<keyword evidence="5 6" id="KW-0472">Membrane</keyword>
<dbReference type="PANTHER" id="PTHR13019">
    <property type="entry name" value="GOLGI APPARATUS MEMBRANE PROTEIN TVP23"/>
    <property type="match status" value="1"/>
</dbReference>
<dbReference type="AlphaFoldDB" id="A0A151ZJL5"/>
<sequence>MSFVNDLGFTDTNANGSANIDINDSSPFINNSGTMNNSGNINAPPNVPNYHHPIATIFHVLFKVAAILVYLFGNFIFGLGFIMTFILSILMISFDFWTTKNVTGRLLVGLRWWNQVMEDGTNVWYFETAPKTFRPHQMESLIFWMGLYINPLVWLVFFLSSLLSLNFNWLIITVIALALAFANIYGYYKCNSKDKNASHTNIARNYIGSTIVKKAASSFM</sequence>
<dbReference type="FunCoup" id="A0A151ZJL5">
    <property type="interactions" value="15"/>
</dbReference>
<dbReference type="InParanoid" id="A0A151ZJL5"/>
<evidence type="ECO:0000256" key="1">
    <source>
        <dbReference type="ARBA" id="ARBA00004141"/>
    </source>
</evidence>
<dbReference type="Proteomes" id="UP000076078">
    <property type="component" value="Unassembled WGS sequence"/>
</dbReference>
<dbReference type="GO" id="GO:0016192">
    <property type="term" value="P:vesicle-mediated transport"/>
    <property type="evidence" value="ECO:0007669"/>
    <property type="project" value="TreeGrafter"/>
</dbReference>
<accession>A0A151ZJL5</accession>
<evidence type="ECO:0000256" key="4">
    <source>
        <dbReference type="ARBA" id="ARBA00022989"/>
    </source>
</evidence>
<gene>
    <name evidence="7" type="ORF">DLAC_04901</name>
</gene>
<feature type="transmembrane region" description="Helical" evidence="6">
    <location>
        <begin position="54"/>
        <end position="73"/>
    </location>
</feature>
<comment type="caution">
    <text evidence="7">The sequence shown here is derived from an EMBL/GenBank/DDBJ whole genome shotgun (WGS) entry which is preliminary data.</text>
</comment>
<dbReference type="GO" id="GO:0000139">
    <property type="term" value="C:Golgi membrane"/>
    <property type="evidence" value="ECO:0007669"/>
    <property type="project" value="TreeGrafter"/>
</dbReference>
<dbReference type="EMBL" id="LODT01000023">
    <property type="protein sequence ID" value="KYQ94004.1"/>
    <property type="molecule type" value="Genomic_DNA"/>
</dbReference>
<feature type="transmembrane region" description="Helical" evidence="6">
    <location>
        <begin position="169"/>
        <end position="188"/>
    </location>
</feature>
<evidence type="ECO:0000256" key="3">
    <source>
        <dbReference type="ARBA" id="ARBA00022692"/>
    </source>
</evidence>
<dbReference type="OMA" id="KMIWWID"/>
<evidence type="ECO:0000256" key="2">
    <source>
        <dbReference type="ARBA" id="ARBA00005467"/>
    </source>
</evidence>
<feature type="transmembrane region" description="Helical" evidence="6">
    <location>
        <begin position="79"/>
        <end position="97"/>
    </location>
</feature>
<dbReference type="STRING" id="361077.A0A151ZJL5"/>
<organism evidence="7 8">
    <name type="scientific">Tieghemostelium lacteum</name>
    <name type="common">Slime mold</name>
    <name type="synonym">Dictyostelium lacteum</name>
    <dbReference type="NCBI Taxonomy" id="361077"/>
    <lineage>
        <taxon>Eukaryota</taxon>
        <taxon>Amoebozoa</taxon>
        <taxon>Evosea</taxon>
        <taxon>Eumycetozoa</taxon>
        <taxon>Dictyostelia</taxon>
        <taxon>Dictyosteliales</taxon>
        <taxon>Raperosteliaceae</taxon>
        <taxon>Tieghemostelium</taxon>
    </lineage>
</organism>
<dbReference type="InterPro" id="IPR008564">
    <property type="entry name" value="TVP23-like"/>
</dbReference>
<proteinExistence type="inferred from homology"/>
<keyword evidence="4 6" id="KW-1133">Transmembrane helix</keyword>
<keyword evidence="8" id="KW-1185">Reference proteome</keyword>
<comment type="subcellular location">
    <subcellularLocation>
        <location evidence="1 6">Membrane</location>
        <topology evidence="1 6">Multi-pass membrane protein</topology>
    </subcellularLocation>
</comment>
<name>A0A151ZJL5_TIELA</name>
<evidence type="ECO:0000256" key="6">
    <source>
        <dbReference type="RuleBase" id="RU361206"/>
    </source>
</evidence>
<dbReference type="OrthoDB" id="2151161at2759"/>
<comment type="similarity">
    <text evidence="2 6">Belongs to the TVP23 family.</text>
</comment>
<reference evidence="7 8" key="1">
    <citation type="submission" date="2015-12" db="EMBL/GenBank/DDBJ databases">
        <title>Dictyostelia acquired genes for synthesis and detection of signals that induce cell-type specialization by lateral gene transfer from prokaryotes.</title>
        <authorList>
            <person name="Gloeckner G."/>
            <person name="Schaap P."/>
        </authorList>
    </citation>
    <scope>NUCLEOTIDE SEQUENCE [LARGE SCALE GENOMIC DNA]</scope>
    <source>
        <strain evidence="7 8">TK</strain>
    </source>
</reference>
<evidence type="ECO:0000256" key="5">
    <source>
        <dbReference type="ARBA" id="ARBA00023136"/>
    </source>
</evidence>
<dbReference type="PANTHER" id="PTHR13019:SF7">
    <property type="entry name" value="GOLGI APPARATUS MEMBRANE PROTEIN TVP23"/>
    <property type="match status" value="1"/>
</dbReference>
<evidence type="ECO:0000313" key="7">
    <source>
        <dbReference type="EMBL" id="KYQ94004.1"/>
    </source>
</evidence>
<feature type="transmembrane region" description="Helical" evidence="6">
    <location>
        <begin position="141"/>
        <end position="163"/>
    </location>
</feature>
<protein>
    <recommendedName>
        <fullName evidence="6">Golgi apparatus membrane protein TVP23 homolog</fullName>
    </recommendedName>
</protein>
<keyword evidence="3 6" id="KW-0812">Transmembrane</keyword>
<evidence type="ECO:0000313" key="8">
    <source>
        <dbReference type="Proteomes" id="UP000076078"/>
    </source>
</evidence>
<dbReference type="GO" id="GO:0009306">
    <property type="term" value="P:protein secretion"/>
    <property type="evidence" value="ECO:0007669"/>
    <property type="project" value="TreeGrafter"/>
</dbReference>
<dbReference type="Pfam" id="PF05832">
    <property type="entry name" value="DUF846"/>
    <property type="match status" value="1"/>
</dbReference>